<dbReference type="PROSITE" id="PS50011">
    <property type="entry name" value="PROTEIN_KINASE_DOM"/>
    <property type="match status" value="1"/>
</dbReference>
<gene>
    <name evidence="2" type="ORF">CC80DRAFT_492969</name>
</gene>
<dbReference type="InterPro" id="IPR051681">
    <property type="entry name" value="Ser/Thr_Kinases-Pseudokinases"/>
</dbReference>
<evidence type="ECO:0000313" key="3">
    <source>
        <dbReference type="Proteomes" id="UP000800035"/>
    </source>
</evidence>
<keyword evidence="3" id="KW-1185">Reference proteome</keyword>
<organism evidence="2 3">
    <name type="scientific">Byssothecium circinans</name>
    <dbReference type="NCBI Taxonomy" id="147558"/>
    <lineage>
        <taxon>Eukaryota</taxon>
        <taxon>Fungi</taxon>
        <taxon>Dikarya</taxon>
        <taxon>Ascomycota</taxon>
        <taxon>Pezizomycotina</taxon>
        <taxon>Dothideomycetes</taxon>
        <taxon>Pleosporomycetidae</taxon>
        <taxon>Pleosporales</taxon>
        <taxon>Massarineae</taxon>
        <taxon>Massarinaceae</taxon>
        <taxon>Byssothecium</taxon>
    </lineage>
</organism>
<dbReference type="OrthoDB" id="10252171at2759"/>
<dbReference type="GO" id="GO:0005524">
    <property type="term" value="F:ATP binding"/>
    <property type="evidence" value="ECO:0007669"/>
    <property type="project" value="InterPro"/>
</dbReference>
<dbReference type="SUPFAM" id="SSF56112">
    <property type="entry name" value="Protein kinase-like (PK-like)"/>
    <property type="match status" value="1"/>
</dbReference>
<keyword evidence="2" id="KW-0418">Kinase</keyword>
<dbReference type="GO" id="GO:0004674">
    <property type="term" value="F:protein serine/threonine kinase activity"/>
    <property type="evidence" value="ECO:0007669"/>
    <property type="project" value="TreeGrafter"/>
</dbReference>
<evidence type="ECO:0000259" key="1">
    <source>
        <dbReference type="PROSITE" id="PS50011"/>
    </source>
</evidence>
<sequence length="310" mass="35141">MASAATKRFSIPILPDRYADDGTPLFTKWIGNPYIIRGPYSPSPIERYRREADLLSRCSHDHIVRIKGFHDSEIEAEIRLELELAPYGDIQKFGTTGLRKKSVLAHRLEQLIQVVDALDYLHTTCQVVHAGVDLSHLLVFRCENDTEYPSGLVKLGGFGGAFKVGITGQPMTSADCCPPESFTDVDTFPEAYRSFATILMLPSYDIYSVGRIILRWLFKIDPDEPIRAMARHVSEEEYRTAFCTYKREVRDGSCIQKATERLPDWWKDLVRSCCDIDPAKRLSARELKTKLTQEGRQQVPSPNIRIAAAT</sequence>
<keyword evidence="2" id="KW-0808">Transferase</keyword>
<proteinExistence type="predicted"/>
<evidence type="ECO:0000313" key="2">
    <source>
        <dbReference type="EMBL" id="KAF1955452.1"/>
    </source>
</evidence>
<dbReference type="Gene3D" id="1.10.510.10">
    <property type="entry name" value="Transferase(Phosphotransferase) domain 1"/>
    <property type="match status" value="1"/>
</dbReference>
<dbReference type="AlphaFoldDB" id="A0A6A5TUX3"/>
<dbReference type="PANTHER" id="PTHR44329">
    <property type="entry name" value="SERINE/THREONINE-PROTEIN KINASE TNNI3K-RELATED"/>
    <property type="match status" value="1"/>
</dbReference>
<dbReference type="InterPro" id="IPR011009">
    <property type="entry name" value="Kinase-like_dom_sf"/>
</dbReference>
<dbReference type="SMART" id="SM00220">
    <property type="entry name" value="S_TKc"/>
    <property type="match status" value="1"/>
</dbReference>
<dbReference type="Pfam" id="PF00069">
    <property type="entry name" value="Pkinase"/>
    <property type="match status" value="1"/>
</dbReference>
<dbReference type="EMBL" id="ML976994">
    <property type="protein sequence ID" value="KAF1955452.1"/>
    <property type="molecule type" value="Genomic_DNA"/>
</dbReference>
<protein>
    <submittedName>
        <fullName evidence="2">Kinase-like protein</fullName>
    </submittedName>
</protein>
<reference evidence="2" key="1">
    <citation type="journal article" date="2020" name="Stud. Mycol.">
        <title>101 Dothideomycetes genomes: a test case for predicting lifestyles and emergence of pathogens.</title>
        <authorList>
            <person name="Haridas S."/>
            <person name="Albert R."/>
            <person name="Binder M."/>
            <person name="Bloem J."/>
            <person name="Labutti K."/>
            <person name="Salamov A."/>
            <person name="Andreopoulos B."/>
            <person name="Baker S."/>
            <person name="Barry K."/>
            <person name="Bills G."/>
            <person name="Bluhm B."/>
            <person name="Cannon C."/>
            <person name="Castanera R."/>
            <person name="Culley D."/>
            <person name="Daum C."/>
            <person name="Ezra D."/>
            <person name="Gonzalez J."/>
            <person name="Henrissat B."/>
            <person name="Kuo A."/>
            <person name="Liang C."/>
            <person name="Lipzen A."/>
            <person name="Lutzoni F."/>
            <person name="Magnuson J."/>
            <person name="Mondo S."/>
            <person name="Nolan M."/>
            <person name="Ohm R."/>
            <person name="Pangilinan J."/>
            <person name="Park H.-J."/>
            <person name="Ramirez L."/>
            <person name="Alfaro M."/>
            <person name="Sun H."/>
            <person name="Tritt A."/>
            <person name="Yoshinaga Y."/>
            <person name="Zwiers L.-H."/>
            <person name="Turgeon B."/>
            <person name="Goodwin S."/>
            <person name="Spatafora J."/>
            <person name="Crous P."/>
            <person name="Grigoriev I."/>
        </authorList>
    </citation>
    <scope>NUCLEOTIDE SEQUENCE</scope>
    <source>
        <strain evidence="2">CBS 675.92</strain>
    </source>
</reference>
<feature type="domain" description="Protein kinase" evidence="1">
    <location>
        <begin position="1"/>
        <end position="304"/>
    </location>
</feature>
<name>A0A6A5TUX3_9PLEO</name>
<dbReference type="InterPro" id="IPR000719">
    <property type="entry name" value="Prot_kinase_dom"/>
</dbReference>
<accession>A0A6A5TUX3</accession>
<dbReference type="Proteomes" id="UP000800035">
    <property type="component" value="Unassembled WGS sequence"/>
</dbReference>